<evidence type="ECO:0000313" key="8">
    <source>
        <dbReference type="Proteomes" id="UP000229329"/>
    </source>
</evidence>
<dbReference type="EMBL" id="PHHA01000003">
    <property type="protein sequence ID" value="PJG86054.1"/>
    <property type="molecule type" value="Genomic_DNA"/>
</dbReference>
<keyword evidence="2" id="KW-1003">Cell membrane</keyword>
<evidence type="ECO:0000256" key="2">
    <source>
        <dbReference type="ARBA" id="ARBA00022475"/>
    </source>
</evidence>
<reference evidence="7 8" key="1">
    <citation type="submission" date="2017-11" db="EMBL/GenBank/DDBJ databases">
        <title>Reclassification of Bisgaard taxon 7 as Conservatibacter flavescens gen. nov., sp. nov.</title>
        <authorList>
            <person name="Christensen H."/>
        </authorList>
    </citation>
    <scope>NUCLEOTIDE SEQUENCE [LARGE SCALE GENOMIC DNA]</scope>
    <source>
        <strain evidence="7 8">7_4</strain>
    </source>
</reference>
<evidence type="ECO:0000313" key="7">
    <source>
        <dbReference type="EMBL" id="PJG86054.1"/>
    </source>
</evidence>
<comment type="caution">
    <text evidence="7">The sequence shown here is derived from an EMBL/GenBank/DDBJ whole genome shotgun (WGS) entry which is preliminary data.</text>
</comment>
<protein>
    <submittedName>
        <fullName evidence="7">F0F1 ATP synthase subunit I</fullName>
    </submittedName>
</protein>
<evidence type="ECO:0000256" key="1">
    <source>
        <dbReference type="ARBA" id="ARBA00004651"/>
    </source>
</evidence>
<feature type="transmembrane region" description="Helical" evidence="6">
    <location>
        <begin position="41"/>
        <end position="61"/>
    </location>
</feature>
<dbReference type="InterPro" id="IPR005598">
    <property type="entry name" value="ATP_synth_I"/>
</dbReference>
<organism evidence="7 8">
    <name type="scientific">Conservatibacter flavescens</name>
    <dbReference type="NCBI Taxonomy" id="28161"/>
    <lineage>
        <taxon>Bacteria</taxon>
        <taxon>Pseudomonadati</taxon>
        <taxon>Pseudomonadota</taxon>
        <taxon>Gammaproteobacteria</taxon>
        <taxon>Pasteurellales</taxon>
        <taxon>Pasteurellaceae</taxon>
        <taxon>Conservatibacter</taxon>
    </lineage>
</organism>
<feature type="transmembrane region" description="Helical" evidence="6">
    <location>
        <begin position="105"/>
        <end position="125"/>
    </location>
</feature>
<gene>
    <name evidence="7" type="ORF">CVP05_02480</name>
</gene>
<keyword evidence="3 6" id="KW-0812">Transmembrane</keyword>
<accession>A0A2M8S4I9</accession>
<evidence type="ECO:0000256" key="5">
    <source>
        <dbReference type="ARBA" id="ARBA00023136"/>
    </source>
</evidence>
<comment type="subcellular location">
    <subcellularLocation>
        <location evidence="1">Cell membrane</location>
        <topology evidence="1">Multi-pass membrane protein</topology>
    </subcellularLocation>
</comment>
<keyword evidence="5 6" id="KW-0472">Membrane</keyword>
<proteinExistence type="predicted"/>
<name>A0A2M8S4I9_9PAST</name>
<dbReference type="GO" id="GO:0005886">
    <property type="term" value="C:plasma membrane"/>
    <property type="evidence" value="ECO:0007669"/>
    <property type="project" value="UniProtKB-SubCell"/>
</dbReference>
<dbReference type="Pfam" id="PF03899">
    <property type="entry name" value="ATP-synt_I"/>
    <property type="match status" value="1"/>
</dbReference>
<evidence type="ECO:0000256" key="6">
    <source>
        <dbReference type="SAM" id="Phobius"/>
    </source>
</evidence>
<keyword evidence="4 6" id="KW-1133">Transmembrane helix</keyword>
<evidence type="ECO:0000256" key="4">
    <source>
        <dbReference type="ARBA" id="ARBA00022989"/>
    </source>
</evidence>
<feature type="transmembrane region" description="Helical" evidence="6">
    <location>
        <begin position="81"/>
        <end position="99"/>
    </location>
</feature>
<evidence type="ECO:0000256" key="3">
    <source>
        <dbReference type="ARBA" id="ARBA00022692"/>
    </source>
</evidence>
<sequence length="134" mass="15641">MSRVLNQTKKVYRQVMFKESILLLVISFLLSIYQLNNGLSFFFGALASFIPQVILILFVFFRGKSQQQTNKMTVLYQGEGLKFILTIVLTAIIFIYYSAIHFGFYFAGFLSFLFLNIVLPMIFFAKQRKNEFIN</sequence>
<feature type="transmembrane region" description="Helical" evidence="6">
    <location>
        <begin position="20"/>
        <end position="35"/>
    </location>
</feature>
<dbReference type="Proteomes" id="UP000229329">
    <property type="component" value="Unassembled WGS sequence"/>
</dbReference>
<keyword evidence="8" id="KW-1185">Reference proteome</keyword>
<dbReference type="OrthoDB" id="5771248at2"/>
<dbReference type="AlphaFoldDB" id="A0A2M8S4I9"/>